<evidence type="ECO:0000313" key="3">
    <source>
        <dbReference type="Proteomes" id="UP000552644"/>
    </source>
</evidence>
<organism evidence="2 3">
    <name type="scientific">Streptosporangium saharense</name>
    <dbReference type="NCBI Taxonomy" id="1706840"/>
    <lineage>
        <taxon>Bacteria</taxon>
        <taxon>Bacillati</taxon>
        <taxon>Actinomycetota</taxon>
        <taxon>Actinomycetes</taxon>
        <taxon>Streptosporangiales</taxon>
        <taxon>Streptosporangiaceae</taxon>
        <taxon>Streptosporangium</taxon>
    </lineage>
</organism>
<sequence length="86" mass="9159">MTLTAHAAARTHIGHVRRRNEDAAYAGSHLFADAVPNLPARISRFLDGRPEGRSPDLTAGRTSKESLQPNPGVHPLAASDTGHASR</sequence>
<dbReference type="Proteomes" id="UP000552644">
    <property type="component" value="Unassembled WGS sequence"/>
</dbReference>
<proteinExistence type="predicted"/>
<reference evidence="2 3" key="1">
    <citation type="submission" date="2020-08" db="EMBL/GenBank/DDBJ databases">
        <title>Genomic Encyclopedia of Type Strains, Phase III (KMG-III): the genomes of soil and plant-associated and newly described type strains.</title>
        <authorList>
            <person name="Whitman W."/>
        </authorList>
    </citation>
    <scope>NUCLEOTIDE SEQUENCE [LARGE SCALE GENOMIC DNA]</scope>
    <source>
        <strain evidence="2 3">CECT 8840</strain>
    </source>
</reference>
<keyword evidence="3" id="KW-1185">Reference proteome</keyword>
<dbReference type="AlphaFoldDB" id="A0A7W7QVZ6"/>
<evidence type="ECO:0000313" key="2">
    <source>
        <dbReference type="EMBL" id="MBB4920769.1"/>
    </source>
</evidence>
<name>A0A7W7QVZ6_9ACTN</name>
<accession>A0A7W7QVZ6</accession>
<feature type="region of interest" description="Disordered" evidence="1">
    <location>
        <begin position="45"/>
        <end position="86"/>
    </location>
</feature>
<feature type="compositionally biased region" description="Basic and acidic residues" evidence="1">
    <location>
        <begin position="45"/>
        <end position="54"/>
    </location>
</feature>
<gene>
    <name evidence="2" type="ORF">FHS44_007921</name>
</gene>
<dbReference type="EMBL" id="JACHJP010000016">
    <property type="protein sequence ID" value="MBB4920769.1"/>
    <property type="molecule type" value="Genomic_DNA"/>
</dbReference>
<protein>
    <submittedName>
        <fullName evidence="2">Uncharacterized protein</fullName>
    </submittedName>
</protein>
<evidence type="ECO:0000256" key="1">
    <source>
        <dbReference type="SAM" id="MobiDB-lite"/>
    </source>
</evidence>
<dbReference type="RefSeq" id="WP_184725379.1">
    <property type="nucleotide sequence ID" value="NZ_JACHJP010000016.1"/>
</dbReference>
<comment type="caution">
    <text evidence="2">The sequence shown here is derived from an EMBL/GenBank/DDBJ whole genome shotgun (WGS) entry which is preliminary data.</text>
</comment>